<evidence type="ECO:0000313" key="18">
    <source>
        <dbReference type="EMBL" id="AJD52926.1"/>
    </source>
</evidence>
<dbReference type="PANTHER" id="PTHR23309:SF49">
    <property type="entry name" value="PEROXISOMAL BIFUNCTIONAL ENZYME"/>
    <property type="match status" value="1"/>
</dbReference>
<comment type="similarity">
    <text evidence="3">In the N-terminal section; belongs to the enoyl-CoA hydratase/isomerase family.</text>
</comment>
<dbReference type="KEGG" id="txi:TH3_14070"/>
<dbReference type="InterPro" id="IPR029045">
    <property type="entry name" value="ClpP/crotonase-like_dom_sf"/>
</dbReference>
<dbReference type="EMBL" id="CP004388">
    <property type="protein sequence ID" value="AJD52926.1"/>
    <property type="molecule type" value="Genomic_DNA"/>
</dbReference>
<comment type="subunit">
    <text evidence="4">Monomer.</text>
</comment>
<dbReference type="PROSITE" id="PS00166">
    <property type="entry name" value="ENOYL_COA_HYDRATASE"/>
    <property type="match status" value="1"/>
</dbReference>
<evidence type="ECO:0000256" key="7">
    <source>
        <dbReference type="ARBA" id="ARBA00023002"/>
    </source>
</evidence>
<keyword evidence="11" id="KW-0413">Isomerase</keyword>
<dbReference type="Pfam" id="PF02737">
    <property type="entry name" value="3HCDH_N"/>
    <property type="match status" value="1"/>
</dbReference>
<dbReference type="FunFam" id="1.10.1040.50:FF:000006">
    <property type="entry name" value="Peroxisomal bifunctional enzyme"/>
    <property type="match status" value="1"/>
</dbReference>
<dbReference type="Proteomes" id="UP000007127">
    <property type="component" value="Chromosome"/>
</dbReference>
<dbReference type="Gene3D" id="1.10.1040.50">
    <property type="match status" value="1"/>
</dbReference>
<evidence type="ECO:0000256" key="14">
    <source>
        <dbReference type="ARBA" id="ARBA00049556"/>
    </source>
</evidence>
<dbReference type="Gene3D" id="3.40.50.720">
    <property type="entry name" value="NAD(P)-binding Rossmann-like Domain"/>
    <property type="match status" value="1"/>
</dbReference>
<dbReference type="Pfam" id="PF00378">
    <property type="entry name" value="ECH_1"/>
    <property type="match status" value="1"/>
</dbReference>
<dbReference type="InterPro" id="IPR008927">
    <property type="entry name" value="6-PGluconate_DH-like_C_sf"/>
</dbReference>
<dbReference type="InterPro" id="IPR006176">
    <property type="entry name" value="3-OHacyl-CoA_DH_NAD-bd"/>
</dbReference>
<evidence type="ECO:0000256" key="6">
    <source>
        <dbReference type="ARBA" id="ARBA00022963"/>
    </source>
</evidence>
<evidence type="ECO:0000256" key="10">
    <source>
        <dbReference type="ARBA" id="ARBA00023140"/>
    </source>
</evidence>
<dbReference type="InterPro" id="IPR036291">
    <property type="entry name" value="NAD(P)-bd_dom_sf"/>
</dbReference>
<dbReference type="PANTHER" id="PTHR23309">
    <property type="entry name" value="3-HYDROXYACYL-COA DEHYROGENASE"/>
    <property type="match status" value="1"/>
</dbReference>
<protein>
    <submittedName>
        <fullName evidence="18">Short chain enoyl-CoA hydratase / 3-hydroxyacyl-CoA dehydrogenase</fullName>
    </submittedName>
</protein>
<dbReference type="GO" id="GO:0003857">
    <property type="term" value="F:(3S)-3-hydroxyacyl-CoA dehydrogenase (NAD+) activity"/>
    <property type="evidence" value="ECO:0007669"/>
    <property type="project" value="UniProtKB-EC"/>
</dbReference>
<proteinExistence type="inferred from homology"/>
<comment type="subcellular location">
    <subcellularLocation>
        <location evidence="1">Peroxisome</location>
    </subcellularLocation>
</comment>
<evidence type="ECO:0000256" key="2">
    <source>
        <dbReference type="ARBA" id="ARBA00005005"/>
    </source>
</evidence>
<evidence type="ECO:0000256" key="15">
    <source>
        <dbReference type="RuleBase" id="RU003707"/>
    </source>
</evidence>
<feature type="domain" description="3-hydroxyacyl-CoA dehydrogenase C-terminal" evidence="16">
    <location>
        <begin position="479"/>
        <end position="572"/>
    </location>
</feature>
<name>A0AB72UFF5_9PROT</name>
<comment type="similarity">
    <text evidence="15">Belongs to the enoyl-CoA hydratase/isomerase family.</text>
</comment>
<keyword evidence="6" id="KW-0442">Lipid degradation</keyword>
<dbReference type="Gene3D" id="3.90.226.10">
    <property type="entry name" value="2-enoyl-CoA Hydratase, Chain A, domain 1"/>
    <property type="match status" value="1"/>
</dbReference>
<dbReference type="GO" id="GO:0070403">
    <property type="term" value="F:NAD+ binding"/>
    <property type="evidence" value="ECO:0007669"/>
    <property type="project" value="InterPro"/>
</dbReference>
<dbReference type="GO" id="GO:0016853">
    <property type="term" value="F:isomerase activity"/>
    <property type="evidence" value="ECO:0007669"/>
    <property type="project" value="UniProtKB-KW"/>
</dbReference>
<evidence type="ECO:0000256" key="5">
    <source>
        <dbReference type="ARBA" id="ARBA00022832"/>
    </source>
</evidence>
<keyword evidence="5" id="KW-0276">Fatty acid metabolism</keyword>
<sequence>MSTLSTMPPVSLSTENDIAIITIDHPPINATSHAVRLGIWDALDQVNRDDAIRAAILICAGSTFIAGADVTEFGKPPLDPILPDLILKLEQSTKPLIAALHGNALGGGLEVALGCHYRIATATAKLGLPEVNLGLIPGAGGTVRLPRLIAVENAITLITGGKPVNATTAHDYGLIDEIADGDLRIAAIALAERIKSDPCPTALIDRAPVNAPDADAWDALIAGIGKKARGQDAPVIAARTIRTAVTGDARTALGLERENFVRLRDSDQSKALRHIFFAERSVAKLPELAGVAPRPLHEIGVIGGGIMGAGIATAALLAGYAVVMIERDEDACERGIANVRHHLGGSLKRGIITQSRHDQLLGDLVSSTDYAALADCDLVIEAVFEDMAVKHDVFAKLSAHCKPDAVLASNTSYLDIDAIATACTHPERVIGLHFFSPAHVMKLLEVVRTRLANPASLATALAFARRLGKIAVPCGVCDGFIGNRIMSAYRKHCEYMLEDGSLPSDIDRAMTNFGFPMGLFAMQDMAGLEISWATRKRLAPTRDPNERYVALGDYLCEMGRFGRKNGLGWYRYDEHGKASPDPVIDELVIAESAKKGIKRRPFSDAEIIETILSAMQAEGEKILAEGIAHSPDAIDVVMVNGYGFPRHKGGPMHLKKTT</sequence>
<dbReference type="InterPro" id="IPR018376">
    <property type="entry name" value="Enoyl-CoA_hyd/isom_CS"/>
</dbReference>
<accession>A0AB72UFF5</accession>
<dbReference type="InterPro" id="IPR006108">
    <property type="entry name" value="3HC_DH_C"/>
</dbReference>
<feature type="domain" description="3-hydroxyacyl-CoA dehydrogenase NAD binding" evidence="17">
    <location>
        <begin position="299"/>
        <end position="474"/>
    </location>
</feature>
<evidence type="ECO:0000256" key="4">
    <source>
        <dbReference type="ARBA" id="ARBA00011245"/>
    </source>
</evidence>
<keyword evidence="9" id="KW-0443">Lipid metabolism</keyword>
<dbReference type="AlphaFoldDB" id="A0AB72UFF5"/>
<evidence type="ECO:0000256" key="12">
    <source>
        <dbReference type="ARBA" id="ARBA00023239"/>
    </source>
</evidence>
<keyword evidence="10" id="KW-0576">Peroxisome</keyword>
<comment type="pathway">
    <text evidence="2">Lipid metabolism; fatty acid beta-oxidation.</text>
</comment>
<evidence type="ECO:0000259" key="17">
    <source>
        <dbReference type="Pfam" id="PF02737"/>
    </source>
</evidence>
<dbReference type="GO" id="GO:0004300">
    <property type="term" value="F:enoyl-CoA hydratase activity"/>
    <property type="evidence" value="ECO:0007669"/>
    <property type="project" value="UniProtKB-ARBA"/>
</dbReference>
<dbReference type="SUPFAM" id="SSF52096">
    <property type="entry name" value="ClpP/crotonase"/>
    <property type="match status" value="1"/>
</dbReference>
<keyword evidence="7" id="KW-0560">Oxidoreductase</keyword>
<evidence type="ECO:0000256" key="1">
    <source>
        <dbReference type="ARBA" id="ARBA00004275"/>
    </source>
</evidence>
<evidence type="ECO:0000256" key="9">
    <source>
        <dbReference type="ARBA" id="ARBA00023098"/>
    </source>
</evidence>
<evidence type="ECO:0000259" key="16">
    <source>
        <dbReference type="Pfam" id="PF00725"/>
    </source>
</evidence>
<dbReference type="SUPFAM" id="SSF51735">
    <property type="entry name" value="NAD(P)-binding Rossmann-fold domains"/>
    <property type="match status" value="1"/>
</dbReference>
<dbReference type="SUPFAM" id="SSF48179">
    <property type="entry name" value="6-phosphogluconate dehydrogenase C-terminal domain-like"/>
    <property type="match status" value="2"/>
</dbReference>
<dbReference type="RefSeq" id="WP_007090667.1">
    <property type="nucleotide sequence ID" value="NZ_CP004388.1"/>
</dbReference>
<organism evidence="18 19">
    <name type="scientific">Thalassospira xiamenensis M-5 = DSM 17429</name>
    <dbReference type="NCBI Taxonomy" id="1123366"/>
    <lineage>
        <taxon>Bacteria</taxon>
        <taxon>Pseudomonadati</taxon>
        <taxon>Pseudomonadota</taxon>
        <taxon>Alphaproteobacteria</taxon>
        <taxon>Rhodospirillales</taxon>
        <taxon>Thalassospiraceae</taxon>
        <taxon>Thalassospira</taxon>
    </lineage>
</organism>
<reference evidence="18 19" key="1">
    <citation type="journal article" date="2012" name="J. Bacteriol.">
        <title>Genome sequence of Thalassospira xiamenensis type strain M-5.</title>
        <authorList>
            <person name="Lai Q."/>
            <person name="Shao Z."/>
        </authorList>
    </citation>
    <scope>NUCLEOTIDE SEQUENCE [LARGE SCALE GENOMIC DNA]</scope>
    <source>
        <strain evidence="18 19">M-5</strain>
    </source>
</reference>
<gene>
    <name evidence="18" type="ORF">TH3_14070</name>
</gene>
<evidence type="ECO:0000256" key="11">
    <source>
        <dbReference type="ARBA" id="ARBA00023235"/>
    </source>
</evidence>
<dbReference type="Pfam" id="PF00725">
    <property type="entry name" value="3HCDH"/>
    <property type="match status" value="1"/>
</dbReference>
<dbReference type="GeneID" id="31928489"/>
<dbReference type="FunFam" id="3.40.50.720:FF:000009">
    <property type="entry name" value="Fatty oxidation complex, alpha subunit"/>
    <property type="match status" value="1"/>
</dbReference>
<dbReference type="GO" id="GO:0006635">
    <property type="term" value="P:fatty acid beta-oxidation"/>
    <property type="evidence" value="ECO:0007669"/>
    <property type="project" value="TreeGrafter"/>
</dbReference>
<evidence type="ECO:0000256" key="3">
    <source>
        <dbReference type="ARBA" id="ARBA00008750"/>
    </source>
</evidence>
<keyword evidence="8" id="KW-0520">NAD</keyword>
<dbReference type="CDD" id="cd06558">
    <property type="entry name" value="crotonase-like"/>
    <property type="match status" value="1"/>
</dbReference>
<evidence type="ECO:0000313" key="19">
    <source>
        <dbReference type="Proteomes" id="UP000007127"/>
    </source>
</evidence>
<dbReference type="InterPro" id="IPR001753">
    <property type="entry name" value="Enoyl-CoA_hydra/iso"/>
</dbReference>
<keyword evidence="13" id="KW-0511">Multifunctional enzyme</keyword>
<evidence type="ECO:0000256" key="13">
    <source>
        <dbReference type="ARBA" id="ARBA00023268"/>
    </source>
</evidence>
<keyword evidence="12" id="KW-0456">Lyase</keyword>
<evidence type="ECO:0000256" key="8">
    <source>
        <dbReference type="ARBA" id="ARBA00023027"/>
    </source>
</evidence>
<comment type="catalytic activity">
    <reaction evidence="14">
        <text>a (3S)-3-hydroxyacyl-CoA + NAD(+) = a 3-oxoacyl-CoA + NADH + H(+)</text>
        <dbReference type="Rhea" id="RHEA:22432"/>
        <dbReference type="ChEBI" id="CHEBI:15378"/>
        <dbReference type="ChEBI" id="CHEBI:57318"/>
        <dbReference type="ChEBI" id="CHEBI:57540"/>
        <dbReference type="ChEBI" id="CHEBI:57945"/>
        <dbReference type="ChEBI" id="CHEBI:90726"/>
        <dbReference type="EC" id="1.1.1.35"/>
    </reaction>
</comment>